<dbReference type="PANTHER" id="PTHR24559">
    <property type="entry name" value="TRANSPOSON TY3-I GAG-POL POLYPROTEIN"/>
    <property type="match status" value="1"/>
</dbReference>
<keyword evidence="2" id="KW-0808">Transferase</keyword>
<dbReference type="Gene3D" id="4.10.60.10">
    <property type="entry name" value="Zinc finger, CCHC-type"/>
    <property type="match status" value="1"/>
</dbReference>
<dbReference type="Pfam" id="PF08284">
    <property type="entry name" value="RVP_2"/>
    <property type="match status" value="1"/>
</dbReference>
<keyword evidence="10" id="KW-1185">Reference proteome</keyword>
<keyword evidence="5" id="KW-0255">Endonuclease</keyword>
<keyword evidence="7" id="KW-0695">RNA-directed DNA polymerase</keyword>
<dbReference type="AlphaFoldDB" id="A0A151QYT0"/>
<evidence type="ECO:0000256" key="5">
    <source>
        <dbReference type="ARBA" id="ARBA00022759"/>
    </source>
</evidence>
<dbReference type="GO" id="GO:0006508">
    <property type="term" value="P:proteolysis"/>
    <property type="evidence" value="ECO:0007669"/>
    <property type="project" value="UniProtKB-KW"/>
</dbReference>
<dbReference type="GO" id="GO:0008270">
    <property type="term" value="F:zinc ion binding"/>
    <property type="evidence" value="ECO:0007669"/>
    <property type="project" value="InterPro"/>
</dbReference>
<dbReference type="FunFam" id="3.10.10.10:FF:000007">
    <property type="entry name" value="Retrovirus-related Pol polyprotein from transposon 17.6-like Protein"/>
    <property type="match status" value="1"/>
</dbReference>
<dbReference type="GO" id="GO:0003964">
    <property type="term" value="F:RNA-directed DNA polymerase activity"/>
    <property type="evidence" value="ECO:0007669"/>
    <property type="project" value="UniProtKB-KW"/>
</dbReference>
<protein>
    <submittedName>
        <fullName evidence="9">Transposon Ty3-I Gag-Pol polyprotein</fullName>
    </submittedName>
</protein>
<dbReference type="EMBL" id="KQ484392">
    <property type="protein sequence ID" value="KYP35375.1"/>
    <property type="molecule type" value="Genomic_DNA"/>
</dbReference>
<evidence type="ECO:0000256" key="6">
    <source>
        <dbReference type="ARBA" id="ARBA00022801"/>
    </source>
</evidence>
<proteinExistence type="predicted"/>
<dbReference type="CDD" id="cd01647">
    <property type="entry name" value="RT_LTR"/>
    <property type="match status" value="1"/>
</dbReference>
<dbReference type="GO" id="GO:0008233">
    <property type="term" value="F:peptidase activity"/>
    <property type="evidence" value="ECO:0007669"/>
    <property type="project" value="UniProtKB-KW"/>
</dbReference>
<dbReference type="Proteomes" id="UP000075243">
    <property type="component" value="Unassembled WGS sequence"/>
</dbReference>
<dbReference type="InterPro" id="IPR043128">
    <property type="entry name" value="Rev_trsase/Diguanyl_cyclase"/>
</dbReference>
<keyword evidence="6" id="KW-0378">Hydrolase</keyword>
<reference evidence="9" key="1">
    <citation type="journal article" date="2012" name="Nat. Biotechnol.">
        <title>Draft genome sequence of pigeonpea (Cajanus cajan), an orphan legume crop of resource-poor farmers.</title>
        <authorList>
            <person name="Varshney R.K."/>
            <person name="Chen W."/>
            <person name="Li Y."/>
            <person name="Bharti A.K."/>
            <person name="Saxena R.K."/>
            <person name="Schlueter J.A."/>
            <person name="Donoghue M.T."/>
            <person name="Azam S."/>
            <person name="Fan G."/>
            <person name="Whaley A.M."/>
            <person name="Farmer A.D."/>
            <person name="Sheridan J."/>
            <person name="Iwata A."/>
            <person name="Tuteja R."/>
            <person name="Penmetsa R.V."/>
            <person name="Wu W."/>
            <person name="Upadhyaya H.D."/>
            <person name="Yang S.P."/>
            <person name="Shah T."/>
            <person name="Saxena K.B."/>
            <person name="Michael T."/>
            <person name="McCombie W.R."/>
            <person name="Yang B."/>
            <person name="Zhang G."/>
            <person name="Yang H."/>
            <person name="Wang J."/>
            <person name="Spillane C."/>
            <person name="Cook D.R."/>
            <person name="May G.D."/>
            <person name="Xu X."/>
            <person name="Jackson S.A."/>
        </authorList>
    </citation>
    <scope>NUCLEOTIDE SEQUENCE [LARGE SCALE GENOMIC DNA]</scope>
</reference>
<dbReference type="Gene3D" id="3.30.70.270">
    <property type="match status" value="1"/>
</dbReference>
<dbReference type="InterPro" id="IPR036875">
    <property type="entry name" value="Znf_CCHC_sf"/>
</dbReference>
<dbReference type="InterPro" id="IPR053134">
    <property type="entry name" value="RNA-dir_DNA_polymerase"/>
</dbReference>
<evidence type="ECO:0000313" key="10">
    <source>
        <dbReference type="Proteomes" id="UP000075243"/>
    </source>
</evidence>
<keyword evidence="4" id="KW-0540">Nuclease</keyword>
<evidence type="ECO:0000256" key="2">
    <source>
        <dbReference type="ARBA" id="ARBA00022679"/>
    </source>
</evidence>
<sequence length="410" mass="46917">MNCPDNKKVNYAVFMLAGEAQYWWDSTRRLLEGGGIIITWELMIDHNGNPNLLNLQEMLVLCFKCGQGHYTKDCHLKRPVCFKCGKSGHVFSKYGQPKAYANTSGPKPRPPTTGRVYTMTGTEAAQNNDLIQGMDWLSSNHVLLNCAKKSVMFSDSKDLSISLSKPISKFSWGKVQGYLILSSMEAKEEVDLKNIAVVQNFPEVFPNDISSLPPDREVEFSIDLMPGTGLISMAPYRMSPSELAELKKQLEELLEKQFIRPSVSPCGAPVLLVKKKDGSFRLCVDYRQLNKFTIKNKYPLPRLDDLMDQLRGATVFSKIYLRSGYYQIKVKAEDIQKTAFRTRYGHYEYQVMPFGVTNAPAVFMDYMNRIFRLYLDHFVVVFIDDILIYSQTHEEHEEHLQTILQILKDI</sequence>
<evidence type="ECO:0000313" key="9">
    <source>
        <dbReference type="EMBL" id="KYP35375.1"/>
    </source>
</evidence>
<dbReference type="GO" id="GO:0004519">
    <property type="term" value="F:endonuclease activity"/>
    <property type="evidence" value="ECO:0007669"/>
    <property type="project" value="UniProtKB-KW"/>
</dbReference>
<dbReference type="PANTHER" id="PTHR24559:SF444">
    <property type="entry name" value="REVERSE TRANSCRIPTASE DOMAIN-CONTAINING PROTEIN"/>
    <property type="match status" value="1"/>
</dbReference>
<dbReference type="SUPFAM" id="SSF57756">
    <property type="entry name" value="Retrovirus zinc finger-like domains"/>
    <property type="match status" value="1"/>
</dbReference>
<organism evidence="9 10">
    <name type="scientific">Cajanus cajan</name>
    <name type="common">Pigeon pea</name>
    <name type="synonym">Cajanus indicus</name>
    <dbReference type="NCBI Taxonomy" id="3821"/>
    <lineage>
        <taxon>Eukaryota</taxon>
        <taxon>Viridiplantae</taxon>
        <taxon>Streptophyta</taxon>
        <taxon>Embryophyta</taxon>
        <taxon>Tracheophyta</taxon>
        <taxon>Spermatophyta</taxon>
        <taxon>Magnoliopsida</taxon>
        <taxon>eudicotyledons</taxon>
        <taxon>Gunneridae</taxon>
        <taxon>Pentapetalae</taxon>
        <taxon>rosids</taxon>
        <taxon>fabids</taxon>
        <taxon>Fabales</taxon>
        <taxon>Fabaceae</taxon>
        <taxon>Papilionoideae</taxon>
        <taxon>50 kb inversion clade</taxon>
        <taxon>NPAAA clade</taxon>
        <taxon>indigoferoid/millettioid clade</taxon>
        <taxon>Phaseoleae</taxon>
        <taxon>Cajanus</taxon>
    </lineage>
</organism>
<evidence type="ECO:0000256" key="7">
    <source>
        <dbReference type="ARBA" id="ARBA00022918"/>
    </source>
</evidence>
<evidence type="ECO:0000256" key="1">
    <source>
        <dbReference type="ARBA" id="ARBA00022670"/>
    </source>
</evidence>
<dbReference type="Pfam" id="PF00078">
    <property type="entry name" value="RVT_1"/>
    <property type="match status" value="1"/>
</dbReference>
<gene>
    <name evidence="9" type="ORF">KK1_043593</name>
</gene>
<dbReference type="PROSITE" id="PS50878">
    <property type="entry name" value="RT_POL"/>
    <property type="match status" value="1"/>
</dbReference>
<feature type="domain" description="Reverse transcriptase" evidence="8">
    <location>
        <begin position="254"/>
        <end position="410"/>
    </location>
</feature>
<dbReference type="Gramene" id="C.cajan_42377.t">
    <property type="protein sequence ID" value="C.cajan_42377.t"/>
    <property type="gene ID" value="C.cajan_42377"/>
</dbReference>
<dbReference type="Gene3D" id="3.10.10.10">
    <property type="entry name" value="HIV Type 1 Reverse Transcriptase, subunit A, domain 1"/>
    <property type="match status" value="1"/>
</dbReference>
<dbReference type="SUPFAM" id="SSF56672">
    <property type="entry name" value="DNA/RNA polymerases"/>
    <property type="match status" value="1"/>
</dbReference>
<accession>A0A151QYT0</accession>
<name>A0A151QYT0_CAJCA</name>
<dbReference type="InterPro" id="IPR000477">
    <property type="entry name" value="RT_dom"/>
</dbReference>
<evidence type="ECO:0000256" key="3">
    <source>
        <dbReference type="ARBA" id="ARBA00022695"/>
    </source>
</evidence>
<dbReference type="InterPro" id="IPR043502">
    <property type="entry name" value="DNA/RNA_pol_sf"/>
</dbReference>
<evidence type="ECO:0000256" key="4">
    <source>
        <dbReference type="ARBA" id="ARBA00022722"/>
    </source>
</evidence>
<dbReference type="GO" id="GO:0003676">
    <property type="term" value="F:nucleic acid binding"/>
    <property type="evidence" value="ECO:0007669"/>
    <property type="project" value="InterPro"/>
</dbReference>
<keyword evidence="3" id="KW-0548">Nucleotidyltransferase</keyword>
<evidence type="ECO:0000259" key="8">
    <source>
        <dbReference type="PROSITE" id="PS50878"/>
    </source>
</evidence>
<keyword evidence="1" id="KW-0645">Protease</keyword>